<evidence type="ECO:0000256" key="6">
    <source>
        <dbReference type="SAM" id="Phobius"/>
    </source>
</evidence>
<dbReference type="InterPro" id="IPR046520">
    <property type="entry name" value="DUF6697"/>
</dbReference>
<reference evidence="8" key="1">
    <citation type="journal article" date="2020" name="New Phytol.">
        <title>Comparative genomics reveals dynamic genome evolution in host specialist ectomycorrhizal fungi.</title>
        <authorList>
            <person name="Lofgren L.A."/>
            <person name="Nguyen N.H."/>
            <person name="Vilgalys R."/>
            <person name="Ruytinx J."/>
            <person name="Liao H.L."/>
            <person name="Branco S."/>
            <person name="Kuo A."/>
            <person name="LaButti K."/>
            <person name="Lipzen A."/>
            <person name="Andreopoulos W."/>
            <person name="Pangilinan J."/>
            <person name="Riley R."/>
            <person name="Hundley H."/>
            <person name="Na H."/>
            <person name="Barry K."/>
            <person name="Grigoriev I.V."/>
            <person name="Stajich J.E."/>
            <person name="Kennedy P.G."/>
        </authorList>
    </citation>
    <scope>NUCLEOTIDE SEQUENCE</scope>
    <source>
        <strain evidence="8">FC423</strain>
    </source>
</reference>
<comment type="caution">
    <text evidence="8">The sequence shown here is derived from an EMBL/GenBank/DDBJ whole genome shotgun (WGS) entry which is preliminary data.</text>
</comment>
<dbReference type="GO" id="GO:0005886">
    <property type="term" value="C:plasma membrane"/>
    <property type="evidence" value="ECO:0007669"/>
    <property type="project" value="TreeGrafter"/>
</dbReference>
<feature type="domain" description="DUF6697" evidence="7">
    <location>
        <begin position="773"/>
        <end position="926"/>
    </location>
</feature>
<keyword evidence="9" id="KW-1185">Reference proteome</keyword>
<keyword evidence="4 6" id="KW-0472">Membrane</keyword>
<evidence type="ECO:0000259" key="7">
    <source>
        <dbReference type="Pfam" id="PF20411"/>
    </source>
</evidence>
<feature type="transmembrane region" description="Helical" evidence="6">
    <location>
        <begin position="370"/>
        <end position="388"/>
    </location>
</feature>
<dbReference type="Pfam" id="PF07690">
    <property type="entry name" value="MFS_1"/>
    <property type="match status" value="1"/>
</dbReference>
<sequence>MALEQVSSQWLHSETKADDSIKVDVTDDVDFVAYYEQASGRLVVDPQQAKVEFGEVMASRLKLSPDGLKVLWPQPADDPNDPQNWTDFRKTVHLIIITMSAVVPDFDSGIGTASIFGLAQTYDTTSGVINDLTSNWSVFLLGWGGIFWVMLMRRYGRLPVLFWSQLFAFAFLIGATLAPNLATFAGMRCLTAFFGTCPQVTGLYVVTDIFPFHLQARKLNIWTSGFVLSPYLSPFVFGFLVARVSWRWAYAIGSIYSAVVLFLIVFLMEETMYDRHLASKPLQISTRLRYRFKTLIGVTGYKMAKYRPRWPEVLLASLDVVWRPQFFFVVLFEALVFGFSIGVNATNVIFMKSPPPIGFGFSQYAVAGAYATPIVAVLLGEFIGRYVNEFIMDLHIRKNGGFFEAESRLWTCYLAMPLYICGFLTLGAGIQNLSEAALIMGWGIAIVAITLNTVVVYAYCNDCFPSRAGEVSALLNLARALGGFAIAYFQVPWATKSGGLMVFGVETAQVISLDTLEESDGCYRLVIGMFFIAVPMTQLKGSYFRDTSDAAGLALIIQMERMRVAEVIAARDTVVERLEDAYVSVRQKSATIDRLQRELDDLRRPSTPATSVARDDDSSTQLPVQDIATSFDIPQPAPKEGDGDCQNTFAQVLPWQVPLNTPNRPGSTGLPPTPLLDSRLGSRCDSNFFSPSFQSNHCARLKNSFDSPRSETVDFDHPNIVEPLPLGDGPEKSILARQAFLATLPLPADIPDDALNPIVIPQPYTLHEFLGNTSGTLKSSLSNYRVLGQLTTYWCPEREEHGYLLTPVFKCSTNPRVTTAHRWNVADVIGTMDRPTECFYNKDGKWYYAGVYKAFRMDDLTTEEWEALSIETTQTLIKETLAGRKNLSPQNLYETGQLYAVGALRVACVGLQCVGFSSAMYRAVLEQAALGKWRGIGWSVPTRKSSNDTTIEGDGILGP</sequence>
<dbReference type="AlphaFoldDB" id="A0A9P7JTT9"/>
<feature type="region of interest" description="Disordered" evidence="5">
    <location>
        <begin position="600"/>
        <end position="621"/>
    </location>
</feature>
<feature type="transmembrane region" description="Helical" evidence="6">
    <location>
        <begin position="134"/>
        <end position="151"/>
    </location>
</feature>
<dbReference type="Proteomes" id="UP000823399">
    <property type="component" value="Unassembled WGS sequence"/>
</dbReference>
<dbReference type="Gene3D" id="1.20.1250.20">
    <property type="entry name" value="MFS general substrate transporter like domains"/>
    <property type="match status" value="1"/>
</dbReference>
<feature type="transmembrane region" description="Helical" evidence="6">
    <location>
        <begin position="436"/>
        <end position="459"/>
    </location>
</feature>
<organism evidence="8 9">
    <name type="scientific">Suillus discolor</name>
    <dbReference type="NCBI Taxonomy" id="1912936"/>
    <lineage>
        <taxon>Eukaryota</taxon>
        <taxon>Fungi</taxon>
        <taxon>Dikarya</taxon>
        <taxon>Basidiomycota</taxon>
        <taxon>Agaricomycotina</taxon>
        <taxon>Agaricomycetes</taxon>
        <taxon>Agaricomycetidae</taxon>
        <taxon>Boletales</taxon>
        <taxon>Suillineae</taxon>
        <taxon>Suillaceae</taxon>
        <taxon>Suillus</taxon>
    </lineage>
</organism>
<feature type="transmembrane region" description="Helical" evidence="6">
    <location>
        <begin position="158"/>
        <end position="178"/>
    </location>
</feature>
<evidence type="ECO:0000256" key="4">
    <source>
        <dbReference type="ARBA" id="ARBA00023136"/>
    </source>
</evidence>
<evidence type="ECO:0000256" key="1">
    <source>
        <dbReference type="ARBA" id="ARBA00004141"/>
    </source>
</evidence>
<feature type="transmembrane region" description="Helical" evidence="6">
    <location>
        <begin position="219"/>
        <end position="242"/>
    </location>
</feature>
<dbReference type="SUPFAM" id="SSF103473">
    <property type="entry name" value="MFS general substrate transporter"/>
    <property type="match status" value="1"/>
</dbReference>
<feature type="transmembrane region" description="Helical" evidence="6">
    <location>
        <begin position="326"/>
        <end position="350"/>
    </location>
</feature>
<comment type="subcellular location">
    <subcellularLocation>
        <location evidence="1">Membrane</location>
        <topology evidence="1">Multi-pass membrane protein</topology>
    </subcellularLocation>
</comment>
<gene>
    <name evidence="8" type="ORF">F5147DRAFT_837169</name>
</gene>
<protein>
    <submittedName>
        <fullName evidence="8">Major facilitator superfamily domain-containing protein</fullName>
    </submittedName>
</protein>
<feature type="transmembrane region" description="Helical" evidence="6">
    <location>
        <begin position="471"/>
        <end position="491"/>
    </location>
</feature>
<dbReference type="PANTHER" id="PTHR23502">
    <property type="entry name" value="MAJOR FACILITATOR SUPERFAMILY"/>
    <property type="match status" value="1"/>
</dbReference>
<proteinExistence type="predicted"/>
<evidence type="ECO:0000256" key="3">
    <source>
        <dbReference type="ARBA" id="ARBA00022989"/>
    </source>
</evidence>
<dbReference type="InterPro" id="IPR011701">
    <property type="entry name" value="MFS"/>
</dbReference>
<dbReference type="PANTHER" id="PTHR23502:SF22">
    <property type="entry name" value="MAJOR FACILITATOR SUPERFAMILY (MFS) PROFILE DOMAIN-CONTAINING PROTEIN"/>
    <property type="match status" value="1"/>
</dbReference>
<dbReference type="EMBL" id="JABBWM010000029">
    <property type="protein sequence ID" value="KAG2107972.1"/>
    <property type="molecule type" value="Genomic_DNA"/>
</dbReference>
<feature type="region of interest" description="Disordered" evidence="5">
    <location>
        <begin position="657"/>
        <end position="677"/>
    </location>
</feature>
<evidence type="ECO:0000256" key="5">
    <source>
        <dbReference type="SAM" id="MobiDB-lite"/>
    </source>
</evidence>
<evidence type="ECO:0000313" key="8">
    <source>
        <dbReference type="EMBL" id="KAG2107972.1"/>
    </source>
</evidence>
<feature type="transmembrane region" description="Helical" evidence="6">
    <location>
        <begin position="248"/>
        <end position="268"/>
    </location>
</feature>
<keyword evidence="3 6" id="KW-1133">Transmembrane helix</keyword>
<dbReference type="GeneID" id="64706307"/>
<accession>A0A9P7JTT9</accession>
<evidence type="ECO:0000313" key="9">
    <source>
        <dbReference type="Proteomes" id="UP000823399"/>
    </source>
</evidence>
<dbReference type="InterPro" id="IPR036259">
    <property type="entry name" value="MFS_trans_sf"/>
</dbReference>
<dbReference type="GO" id="GO:0022857">
    <property type="term" value="F:transmembrane transporter activity"/>
    <property type="evidence" value="ECO:0007669"/>
    <property type="project" value="InterPro"/>
</dbReference>
<feature type="transmembrane region" description="Helical" evidence="6">
    <location>
        <begin position="409"/>
        <end position="430"/>
    </location>
</feature>
<dbReference type="Pfam" id="PF20411">
    <property type="entry name" value="DUF6697"/>
    <property type="match status" value="1"/>
</dbReference>
<keyword evidence="2 6" id="KW-0812">Transmembrane</keyword>
<feature type="transmembrane region" description="Helical" evidence="6">
    <location>
        <begin position="184"/>
        <end position="207"/>
    </location>
</feature>
<dbReference type="OrthoDB" id="3219211at2759"/>
<dbReference type="RefSeq" id="XP_041292570.1">
    <property type="nucleotide sequence ID" value="XM_041444048.1"/>
</dbReference>
<evidence type="ECO:0000256" key="2">
    <source>
        <dbReference type="ARBA" id="ARBA00022692"/>
    </source>
</evidence>
<name>A0A9P7JTT9_9AGAM</name>